<protein>
    <submittedName>
        <fullName evidence="1">Uncharacterized protein</fullName>
    </submittedName>
</protein>
<evidence type="ECO:0000313" key="1">
    <source>
        <dbReference type="EMBL" id="GCE63537.1"/>
    </source>
</evidence>
<dbReference type="Proteomes" id="UP000324831">
    <property type="component" value="Unassembled WGS sequence"/>
</dbReference>
<dbReference type="EMBL" id="BIMN01000002">
    <property type="protein sequence ID" value="GCE63537.1"/>
    <property type="molecule type" value="Genomic_DNA"/>
</dbReference>
<evidence type="ECO:0000313" key="2">
    <source>
        <dbReference type="Proteomes" id="UP000324831"/>
    </source>
</evidence>
<dbReference type="AlphaFoldDB" id="A0A478FQX8"/>
<organism evidence="1 2">
    <name type="scientific">Candidatus Mycoplasma haematohominis</name>
    <dbReference type="NCBI Taxonomy" id="1494318"/>
    <lineage>
        <taxon>Bacteria</taxon>
        <taxon>Bacillati</taxon>
        <taxon>Mycoplasmatota</taxon>
        <taxon>Mollicutes</taxon>
        <taxon>Mycoplasmataceae</taxon>
        <taxon>Mycoplasma</taxon>
    </lineage>
</organism>
<name>A0A478FQX8_9MOLU</name>
<gene>
    <name evidence="1" type="ORF">MHSWG343_05340</name>
</gene>
<sequence>MDPIKGAASLGVLALLIGGGYALKGGLNLWTPEHSFLSGMDEFEKTYKDKTFGRIYGKYLSDPNKNEAWWSKHYEEVWKKDYEPTSGKAISDLSDEFKKTDKVAKAFGGTEDKTALNRVCEDAFKKESAIDIKPTSKDDTKDKYRKAIWKYCTIFSEELLTVKEGGDGSTNETIGKIKEEVLASTTSNKNDAFWALKQNEFFYGGESKLGTGHGSAEGKLFSDLYKQKGSKSQEQGALKSVCADAYKKKSTDISEQEVVKYCSLIEDTTASKA</sequence>
<comment type="caution">
    <text evidence="1">The sequence shown here is derived from an EMBL/GenBank/DDBJ whole genome shotgun (WGS) entry which is preliminary data.</text>
</comment>
<proteinExistence type="predicted"/>
<reference evidence="1 2" key="1">
    <citation type="submission" date="2019-01" db="EMBL/GenBank/DDBJ databases">
        <title>Draft genome sequences of Candidatus Mycoplasma haemohominis SWG34-3 identified from a patient with pyrexia, anemia and liver dysfunction.</title>
        <authorList>
            <person name="Sekizuka T."/>
            <person name="Hattori N."/>
            <person name="Katano H."/>
            <person name="Takuma T."/>
            <person name="Ito T."/>
            <person name="Arai N."/>
            <person name="Yanai R."/>
            <person name="Ishii S."/>
            <person name="Miura Y."/>
            <person name="Tokunaga T."/>
            <person name="Watanabe H."/>
            <person name="Nomura N."/>
            <person name="Eguchi J."/>
            <person name="Arai T."/>
            <person name="Hasegawa H."/>
            <person name="Nakamaki T."/>
            <person name="Wakita T."/>
            <person name="Niki Y."/>
            <person name="Kuroda M."/>
        </authorList>
    </citation>
    <scope>NUCLEOTIDE SEQUENCE [LARGE SCALE GENOMIC DNA]</scope>
    <source>
        <strain evidence="1">SWG34-3</strain>
    </source>
</reference>
<accession>A0A478FQX8</accession>